<dbReference type="EMBL" id="DVKI01000197">
    <property type="protein sequence ID" value="HIT17965.1"/>
    <property type="molecule type" value="Genomic_DNA"/>
</dbReference>
<reference evidence="7" key="1">
    <citation type="submission" date="2020-10" db="EMBL/GenBank/DDBJ databases">
        <authorList>
            <person name="Gilroy R."/>
        </authorList>
    </citation>
    <scope>NUCLEOTIDE SEQUENCE</scope>
    <source>
        <strain evidence="7">14508</strain>
    </source>
</reference>
<accession>A0A9D1KB56</accession>
<dbReference type="InterPro" id="IPR050490">
    <property type="entry name" value="Bact_solute-bd_prot1"/>
</dbReference>
<comment type="similarity">
    <text evidence="2">Belongs to the bacterial solute-binding protein 1 family.</text>
</comment>
<dbReference type="GO" id="GO:0055085">
    <property type="term" value="P:transmembrane transport"/>
    <property type="evidence" value="ECO:0007669"/>
    <property type="project" value="InterPro"/>
</dbReference>
<reference evidence="7" key="2">
    <citation type="journal article" date="2021" name="PeerJ">
        <title>Extensive microbial diversity within the chicken gut microbiome revealed by metagenomics and culture.</title>
        <authorList>
            <person name="Gilroy R."/>
            <person name="Ravi A."/>
            <person name="Getino M."/>
            <person name="Pursley I."/>
            <person name="Horton D.L."/>
            <person name="Alikhan N.F."/>
            <person name="Baker D."/>
            <person name="Gharbi K."/>
            <person name="Hall N."/>
            <person name="Watson M."/>
            <person name="Adriaenssens E.M."/>
            <person name="Foster-Nyarko E."/>
            <person name="Jarju S."/>
            <person name="Secka A."/>
            <person name="Antonio M."/>
            <person name="Oren A."/>
            <person name="Chaudhuri R.R."/>
            <person name="La Ragione R."/>
            <person name="Hildebrand F."/>
            <person name="Pallen M.J."/>
        </authorList>
    </citation>
    <scope>NUCLEOTIDE SEQUENCE</scope>
    <source>
        <strain evidence="7">14508</strain>
    </source>
</reference>
<organism evidence="7 8">
    <name type="scientific">Candidatus Caccosoma faecigallinarum</name>
    <dbReference type="NCBI Taxonomy" id="2840720"/>
    <lineage>
        <taxon>Bacteria</taxon>
        <taxon>Bacillati</taxon>
        <taxon>Bacillota</taxon>
        <taxon>Bacillota incertae sedis</taxon>
        <taxon>Candidatus Caccosoma</taxon>
    </lineage>
</organism>
<dbReference type="InterPro" id="IPR006061">
    <property type="entry name" value="SBP_1_CS"/>
</dbReference>
<feature type="chain" id="PRO_5039577572" evidence="6">
    <location>
        <begin position="23"/>
        <end position="463"/>
    </location>
</feature>
<evidence type="ECO:0000256" key="6">
    <source>
        <dbReference type="SAM" id="SignalP"/>
    </source>
</evidence>
<evidence type="ECO:0000256" key="4">
    <source>
        <dbReference type="ARBA" id="ARBA00022729"/>
    </source>
</evidence>
<dbReference type="Pfam" id="PF13416">
    <property type="entry name" value="SBP_bac_8"/>
    <property type="match status" value="1"/>
</dbReference>
<evidence type="ECO:0000256" key="1">
    <source>
        <dbReference type="ARBA" id="ARBA00004196"/>
    </source>
</evidence>
<feature type="signal peptide" evidence="6">
    <location>
        <begin position="1"/>
        <end position="22"/>
    </location>
</feature>
<sequence>MKTSRKFLMISLLAVLGSVCLAGCKKKEDASKKIVFWHTMGKTNQETVEAMVKEFLKLPENEGYTIELLQQGGYTDINEKILKGMSAENLPTMAFCYPDHVADYLAAGVVEELTPYVEASDKATEENPDDPYQFNSADYITSFWQEGKEYDSEGHLYSVPFSKSTEVLFYNKTFFDEHQLQVPTTWDEVISVCQQILALPEIQKIEDYEAPLGYDSDDNLFITFCEQMGLPYTSLGADGKGSFDFNNEQTRSMVETVKSWYDNDYIVTKGLLGNNTYTSTKFKEQKLHMTIGSTGGTGHNYPSNDAFEVGVTSLPQWNPSEPSCISQGPSIVFFNKGDYVSQEQKEVAWRFYTYITNPENSAKYSILTGYEPVRVSSYETPVYETFLAGYNEETGVHSSAQLKAAVANLTRTLQDWYFTSPVFVGSATARNQVGAIIPAVCAGGKTVTEAFQEAYNKCVFAVQ</sequence>
<protein>
    <submittedName>
        <fullName evidence="7">Extracellular solute-binding protein</fullName>
    </submittedName>
</protein>
<keyword evidence="4 6" id="KW-0732">Signal</keyword>
<evidence type="ECO:0000256" key="5">
    <source>
        <dbReference type="ARBA" id="ARBA00022764"/>
    </source>
</evidence>
<comment type="subcellular location">
    <subcellularLocation>
        <location evidence="1">Cell envelope</location>
    </subcellularLocation>
</comment>
<gene>
    <name evidence="7" type="ORF">IAD04_06320</name>
</gene>
<name>A0A9D1KB56_9FIRM</name>
<keyword evidence="5" id="KW-0574">Periplasm</keyword>
<dbReference type="InterPro" id="IPR006059">
    <property type="entry name" value="SBP"/>
</dbReference>
<evidence type="ECO:0000313" key="7">
    <source>
        <dbReference type="EMBL" id="HIT17965.1"/>
    </source>
</evidence>
<dbReference type="Gene3D" id="3.40.190.10">
    <property type="entry name" value="Periplasmic binding protein-like II"/>
    <property type="match status" value="1"/>
</dbReference>
<evidence type="ECO:0000256" key="3">
    <source>
        <dbReference type="ARBA" id="ARBA00022448"/>
    </source>
</evidence>
<dbReference type="Proteomes" id="UP000886893">
    <property type="component" value="Unassembled WGS sequence"/>
</dbReference>
<dbReference type="PANTHER" id="PTHR43649:SF31">
    <property type="entry name" value="SN-GLYCEROL-3-PHOSPHATE-BINDING PERIPLASMIC PROTEIN UGPB"/>
    <property type="match status" value="1"/>
</dbReference>
<dbReference type="GO" id="GO:0030313">
    <property type="term" value="C:cell envelope"/>
    <property type="evidence" value="ECO:0007669"/>
    <property type="project" value="UniProtKB-SubCell"/>
</dbReference>
<comment type="caution">
    <text evidence="7">The sequence shown here is derived from an EMBL/GenBank/DDBJ whole genome shotgun (WGS) entry which is preliminary data.</text>
</comment>
<dbReference type="PANTHER" id="PTHR43649">
    <property type="entry name" value="ARABINOSE-BINDING PROTEIN-RELATED"/>
    <property type="match status" value="1"/>
</dbReference>
<evidence type="ECO:0000256" key="2">
    <source>
        <dbReference type="ARBA" id="ARBA00008520"/>
    </source>
</evidence>
<evidence type="ECO:0000313" key="8">
    <source>
        <dbReference type="Proteomes" id="UP000886893"/>
    </source>
</evidence>
<dbReference type="SUPFAM" id="SSF53850">
    <property type="entry name" value="Periplasmic binding protein-like II"/>
    <property type="match status" value="1"/>
</dbReference>
<dbReference type="PROSITE" id="PS01037">
    <property type="entry name" value="SBP_BACTERIAL_1"/>
    <property type="match status" value="1"/>
</dbReference>
<keyword evidence="3" id="KW-0813">Transport</keyword>
<dbReference type="AlphaFoldDB" id="A0A9D1KB56"/>
<proteinExistence type="inferred from homology"/>